<dbReference type="GO" id="GO:0016758">
    <property type="term" value="F:hexosyltransferase activity"/>
    <property type="evidence" value="ECO:0007669"/>
    <property type="project" value="UniProtKB-ARBA"/>
</dbReference>
<dbReference type="AlphaFoldDB" id="A0A5C7DRK0"/>
<dbReference type="CDD" id="cd00761">
    <property type="entry name" value="Glyco_tranf_GTA_type"/>
    <property type="match status" value="1"/>
</dbReference>
<gene>
    <name evidence="4" type="ORF">FPD38_03260</name>
</gene>
<dbReference type="InterPro" id="IPR001173">
    <property type="entry name" value="Glyco_trans_2-like"/>
</dbReference>
<evidence type="ECO:0000256" key="1">
    <source>
        <dbReference type="ARBA" id="ARBA00022676"/>
    </source>
</evidence>
<feature type="domain" description="Glycosyltransferase 2-like" evidence="3">
    <location>
        <begin position="5"/>
        <end position="134"/>
    </location>
</feature>
<reference evidence="4 5" key="1">
    <citation type="submission" date="2019-07" db="EMBL/GenBank/DDBJ databases">
        <title>Rapid identification of Enteric Bacteria from Whole Genome Sequences (WGS) using Average Nucleotide Identity (ANI).</title>
        <authorList>
            <person name="Lane C."/>
        </authorList>
    </citation>
    <scope>NUCLEOTIDE SEQUENCE [LARGE SCALE GENOMIC DNA]</scope>
    <source>
        <strain evidence="4 5">2016D-0084</strain>
    </source>
</reference>
<keyword evidence="2 4" id="KW-0808">Transferase</keyword>
<dbReference type="Gene3D" id="3.90.550.10">
    <property type="entry name" value="Spore Coat Polysaccharide Biosynthesis Protein SpsA, Chain A"/>
    <property type="match status" value="1"/>
</dbReference>
<accession>A0A5C7DRK0</accession>
<evidence type="ECO:0000313" key="4">
    <source>
        <dbReference type="EMBL" id="TXE88608.1"/>
    </source>
</evidence>
<dbReference type="PANTHER" id="PTHR22916">
    <property type="entry name" value="GLYCOSYLTRANSFERASE"/>
    <property type="match status" value="1"/>
</dbReference>
<name>A0A5C7DRK0_9BACT</name>
<evidence type="ECO:0000313" key="5">
    <source>
        <dbReference type="Proteomes" id="UP000321629"/>
    </source>
</evidence>
<evidence type="ECO:0000259" key="3">
    <source>
        <dbReference type="Pfam" id="PF00535"/>
    </source>
</evidence>
<keyword evidence="1" id="KW-0328">Glycosyltransferase</keyword>
<proteinExistence type="predicted"/>
<dbReference type="InterPro" id="IPR029044">
    <property type="entry name" value="Nucleotide-diphossugar_trans"/>
</dbReference>
<sequence>MSQVSIILPTYNVEKYIAKALDSCINQTYKDIEIIVVDDCGNDKSIDIAKEYASKDERIKIIHNKENLKLLKARYEGVKVANSPYIMFLDPDDYLELNACEECVKILNENNNVDLICFDFIYINENNLATKDTKLKDDIYNIDRYCSHIVSINHIKWNLCSKIFKKELYLQTFNSLNLNINDKITMAEDALLYFFMLLNCKKIATSSLHIYYYNCYNNDGFTNSRYLDTY</sequence>
<dbReference type="Pfam" id="PF00535">
    <property type="entry name" value="Glycos_transf_2"/>
    <property type="match status" value="1"/>
</dbReference>
<comment type="caution">
    <text evidence="4">The sequence shown here is derived from an EMBL/GenBank/DDBJ whole genome shotgun (WGS) entry which is preliminary data.</text>
</comment>
<organism evidence="4 5">
    <name type="scientific">Campylobacter volucris</name>
    <dbReference type="NCBI Taxonomy" id="1031542"/>
    <lineage>
        <taxon>Bacteria</taxon>
        <taxon>Pseudomonadati</taxon>
        <taxon>Campylobacterota</taxon>
        <taxon>Epsilonproteobacteria</taxon>
        <taxon>Campylobacterales</taxon>
        <taxon>Campylobacteraceae</taxon>
        <taxon>Campylobacter</taxon>
    </lineage>
</organism>
<dbReference type="SUPFAM" id="SSF53448">
    <property type="entry name" value="Nucleotide-diphospho-sugar transferases"/>
    <property type="match status" value="1"/>
</dbReference>
<dbReference type="PANTHER" id="PTHR22916:SF51">
    <property type="entry name" value="GLYCOSYLTRANSFERASE EPSH-RELATED"/>
    <property type="match status" value="1"/>
</dbReference>
<dbReference type="EMBL" id="VOWJ01000019">
    <property type="protein sequence ID" value="TXE88608.1"/>
    <property type="molecule type" value="Genomic_DNA"/>
</dbReference>
<evidence type="ECO:0000256" key="2">
    <source>
        <dbReference type="ARBA" id="ARBA00022679"/>
    </source>
</evidence>
<dbReference type="Proteomes" id="UP000321629">
    <property type="component" value="Unassembled WGS sequence"/>
</dbReference>
<protein>
    <submittedName>
        <fullName evidence="4">Glycosyltransferase family 2 protein</fullName>
    </submittedName>
</protein>